<dbReference type="InterPro" id="IPR036390">
    <property type="entry name" value="WH_DNA-bd_sf"/>
</dbReference>
<gene>
    <name evidence="5" type="ORF">HNQ59_000792</name>
</gene>
<dbReference type="SUPFAM" id="SSF46785">
    <property type="entry name" value="Winged helix' DNA-binding domain"/>
    <property type="match status" value="1"/>
</dbReference>
<accession>A0A840MMV0</accession>
<evidence type="ECO:0000256" key="3">
    <source>
        <dbReference type="ARBA" id="ARBA00023163"/>
    </source>
</evidence>
<evidence type="ECO:0000313" key="5">
    <source>
        <dbReference type="EMBL" id="MBB5017523.1"/>
    </source>
</evidence>
<dbReference type="GO" id="GO:0003700">
    <property type="term" value="F:DNA-binding transcription factor activity"/>
    <property type="evidence" value="ECO:0007669"/>
    <property type="project" value="InterPro"/>
</dbReference>
<organism evidence="5 6">
    <name type="scientific">Chitinivorax tropicus</name>
    <dbReference type="NCBI Taxonomy" id="714531"/>
    <lineage>
        <taxon>Bacteria</taxon>
        <taxon>Pseudomonadati</taxon>
        <taxon>Pseudomonadota</taxon>
        <taxon>Betaproteobacteria</taxon>
        <taxon>Chitinivorax</taxon>
    </lineage>
</organism>
<dbReference type="PANTHER" id="PTHR43537:SF24">
    <property type="entry name" value="GLUCONATE OPERON TRANSCRIPTIONAL REPRESSOR"/>
    <property type="match status" value="1"/>
</dbReference>
<dbReference type="PANTHER" id="PTHR43537">
    <property type="entry name" value="TRANSCRIPTIONAL REGULATOR, GNTR FAMILY"/>
    <property type="match status" value="1"/>
</dbReference>
<dbReference type="Pfam" id="PF00392">
    <property type="entry name" value="GntR"/>
    <property type="match status" value="1"/>
</dbReference>
<evidence type="ECO:0000256" key="2">
    <source>
        <dbReference type="ARBA" id="ARBA00023125"/>
    </source>
</evidence>
<keyword evidence="6" id="KW-1185">Reference proteome</keyword>
<protein>
    <submittedName>
        <fullName evidence="5">DNA-binding FadR family transcriptional regulator</fullName>
    </submittedName>
</protein>
<sequence>MAHPRTLPDHIADYLIAKIFIGELRPGDRLPPERLFADQLGVDRTSLRMALRQLARMNLIRSVQGSGITITDYCEHSGIDFLACVVSIEQLDLGGRFLLDALEQWVFFMPQTIMLAANRPETRAQSPLIAALLDRQRAALEPTPNIADIVHIEIELQNTLNRQLGSVMMRLISNSTLLLRQRIVQLFFEHNDPAKHIGFHQWILEQALSGEIRGYRLMDHYRHYLKDATQPLREYLCSLPPEPRLLRSPL</sequence>
<evidence type="ECO:0000313" key="6">
    <source>
        <dbReference type="Proteomes" id="UP000575898"/>
    </source>
</evidence>
<dbReference type="Gene3D" id="1.10.10.10">
    <property type="entry name" value="Winged helix-like DNA-binding domain superfamily/Winged helix DNA-binding domain"/>
    <property type="match status" value="1"/>
</dbReference>
<evidence type="ECO:0000259" key="4">
    <source>
        <dbReference type="PROSITE" id="PS50949"/>
    </source>
</evidence>
<dbReference type="RefSeq" id="WP_184035482.1">
    <property type="nucleotide sequence ID" value="NZ_JACHHY010000004.1"/>
</dbReference>
<keyword evidence="3" id="KW-0804">Transcription</keyword>
<proteinExistence type="predicted"/>
<dbReference type="SMART" id="SM00345">
    <property type="entry name" value="HTH_GNTR"/>
    <property type="match status" value="1"/>
</dbReference>
<dbReference type="EMBL" id="JACHHY010000004">
    <property type="protein sequence ID" value="MBB5017523.1"/>
    <property type="molecule type" value="Genomic_DNA"/>
</dbReference>
<dbReference type="AlphaFoldDB" id="A0A840MMV0"/>
<dbReference type="CDD" id="cd07377">
    <property type="entry name" value="WHTH_GntR"/>
    <property type="match status" value="1"/>
</dbReference>
<feature type="domain" description="HTH gntR-type" evidence="4">
    <location>
        <begin position="5"/>
        <end position="73"/>
    </location>
</feature>
<dbReference type="InterPro" id="IPR036388">
    <property type="entry name" value="WH-like_DNA-bd_sf"/>
</dbReference>
<name>A0A840MMV0_9PROT</name>
<keyword evidence="2 5" id="KW-0238">DNA-binding</keyword>
<dbReference type="InterPro" id="IPR000524">
    <property type="entry name" value="Tscrpt_reg_HTH_GntR"/>
</dbReference>
<keyword evidence="1" id="KW-0805">Transcription regulation</keyword>
<dbReference type="Proteomes" id="UP000575898">
    <property type="component" value="Unassembled WGS sequence"/>
</dbReference>
<reference evidence="5 6" key="1">
    <citation type="submission" date="2020-08" db="EMBL/GenBank/DDBJ databases">
        <title>Genomic Encyclopedia of Type Strains, Phase IV (KMG-IV): sequencing the most valuable type-strain genomes for metagenomic binning, comparative biology and taxonomic classification.</title>
        <authorList>
            <person name="Goeker M."/>
        </authorList>
    </citation>
    <scope>NUCLEOTIDE SEQUENCE [LARGE SCALE GENOMIC DNA]</scope>
    <source>
        <strain evidence="5 6">DSM 27165</strain>
    </source>
</reference>
<dbReference type="GO" id="GO:0003677">
    <property type="term" value="F:DNA binding"/>
    <property type="evidence" value="ECO:0007669"/>
    <property type="project" value="UniProtKB-KW"/>
</dbReference>
<dbReference type="PRINTS" id="PR00035">
    <property type="entry name" value="HTHGNTR"/>
</dbReference>
<evidence type="ECO:0000256" key="1">
    <source>
        <dbReference type="ARBA" id="ARBA00023015"/>
    </source>
</evidence>
<dbReference type="PROSITE" id="PS50949">
    <property type="entry name" value="HTH_GNTR"/>
    <property type="match status" value="1"/>
</dbReference>
<comment type="caution">
    <text evidence="5">The sequence shown here is derived from an EMBL/GenBank/DDBJ whole genome shotgun (WGS) entry which is preliminary data.</text>
</comment>